<dbReference type="PANTHER" id="PTHR32024">
    <property type="entry name" value="TRK SYSTEM POTASSIUM UPTAKE PROTEIN TRKG-RELATED"/>
    <property type="match status" value="1"/>
</dbReference>
<evidence type="ECO:0000313" key="12">
    <source>
        <dbReference type="Proteomes" id="UP000294802"/>
    </source>
</evidence>
<dbReference type="Pfam" id="PF02386">
    <property type="entry name" value="TrkH"/>
    <property type="match status" value="1"/>
</dbReference>
<dbReference type="InterPro" id="IPR004772">
    <property type="entry name" value="TrkH"/>
</dbReference>
<evidence type="ECO:0000256" key="3">
    <source>
        <dbReference type="ARBA" id="ARBA00022475"/>
    </source>
</evidence>
<keyword evidence="5 10" id="KW-0812">Transmembrane</keyword>
<evidence type="ECO:0000256" key="9">
    <source>
        <dbReference type="ARBA" id="ARBA00023136"/>
    </source>
</evidence>
<feature type="transmembrane region" description="Helical" evidence="10">
    <location>
        <begin position="400"/>
        <end position="420"/>
    </location>
</feature>
<reference evidence="11 12" key="1">
    <citation type="submission" date="2019-01" db="EMBL/GenBank/DDBJ databases">
        <title>Draft genome sequences of the type strains of six Macrococcus species.</title>
        <authorList>
            <person name="Mazhar S."/>
            <person name="Altermann E."/>
            <person name="Hill C."/>
            <person name="Mcauliffe O."/>
        </authorList>
    </citation>
    <scope>NUCLEOTIDE SEQUENCE [LARGE SCALE GENOMIC DNA]</scope>
    <source>
        <strain evidence="11 12">CCM4815</strain>
    </source>
</reference>
<keyword evidence="3" id="KW-1003">Cell membrane</keyword>
<keyword evidence="12" id="KW-1185">Reference proteome</keyword>
<feature type="transmembrane region" description="Helical" evidence="10">
    <location>
        <begin position="67"/>
        <end position="94"/>
    </location>
</feature>
<evidence type="ECO:0000256" key="4">
    <source>
        <dbReference type="ARBA" id="ARBA00022538"/>
    </source>
</evidence>
<keyword evidence="2" id="KW-0813">Transport</keyword>
<evidence type="ECO:0000256" key="10">
    <source>
        <dbReference type="SAM" id="Phobius"/>
    </source>
</evidence>
<comment type="subcellular location">
    <subcellularLocation>
        <location evidence="1">Cell membrane</location>
        <topology evidence="1">Multi-pass membrane protein</topology>
    </subcellularLocation>
</comment>
<evidence type="ECO:0000256" key="6">
    <source>
        <dbReference type="ARBA" id="ARBA00022958"/>
    </source>
</evidence>
<evidence type="ECO:0000256" key="2">
    <source>
        <dbReference type="ARBA" id="ARBA00022448"/>
    </source>
</evidence>
<keyword evidence="4" id="KW-0633">Potassium transport</keyword>
<feature type="transmembrane region" description="Helical" evidence="10">
    <location>
        <begin position="184"/>
        <end position="208"/>
    </location>
</feature>
<evidence type="ECO:0000256" key="7">
    <source>
        <dbReference type="ARBA" id="ARBA00022989"/>
    </source>
</evidence>
<organism evidence="11 12">
    <name type="scientific">Macrococcus lamae</name>
    <dbReference type="NCBI Taxonomy" id="198484"/>
    <lineage>
        <taxon>Bacteria</taxon>
        <taxon>Bacillati</taxon>
        <taxon>Bacillota</taxon>
        <taxon>Bacilli</taxon>
        <taxon>Bacillales</taxon>
        <taxon>Staphylococcaceae</taxon>
        <taxon>Macrococcus</taxon>
    </lineage>
</organism>
<keyword evidence="6" id="KW-0630">Potassium</keyword>
<dbReference type="EMBL" id="SCWB01000018">
    <property type="protein sequence ID" value="TDM07062.1"/>
    <property type="molecule type" value="Genomic_DNA"/>
</dbReference>
<dbReference type="GO" id="GO:0005886">
    <property type="term" value="C:plasma membrane"/>
    <property type="evidence" value="ECO:0007669"/>
    <property type="project" value="UniProtKB-SubCell"/>
</dbReference>
<feature type="transmembrane region" description="Helical" evidence="10">
    <location>
        <begin position="121"/>
        <end position="142"/>
    </location>
</feature>
<sequence length="438" mass="48390">MKRRKSNPYLVILSSFLGFLIMGSVLLYSPPSQLKPTSFIDCLFIATSAFTVTGLSPVDITEHFNYFGLTILLILVQAGGLGLVTLAMVVFIMIGKKVGLKNRFLISEALNQGSIGGVLRLVRFLFFVSLAIELLGTTFLAMEWIPRFGIINGLYRSFFTAVSAFNNAGFALDSNNLINYQSNPVINFVITTLIIVGGLGFTVLIDCYKKNSFQKLRVHTKIMLVGTLLINISATMVIYLLEMNNYKTLGGHIWYEKLQMAYFQAITTRTAGFNTIDISDMNTDSILVMMLLMFIGGGSTSTAGGIKLTTAAVILFGTLSFIKQHEQINIYKRAIDFKFLLRSFAIVVLSSAMIFSVTFLLVLLEPNLPFLQLFFEVVSAFGTVGLTMGITDDLSAIGKLLIIIMMIIGKIGVLTIVFTFSRPKKQAYHFPKEDILTG</sequence>
<keyword evidence="9 10" id="KW-0472">Membrane</keyword>
<name>A0A4R6BSJ0_9STAP</name>
<evidence type="ECO:0000256" key="5">
    <source>
        <dbReference type="ARBA" id="ARBA00022692"/>
    </source>
</evidence>
<dbReference type="AlphaFoldDB" id="A0A4R6BSJ0"/>
<evidence type="ECO:0000256" key="8">
    <source>
        <dbReference type="ARBA" id="ARBA00023065"/>
    </source>
</evidence>
<feature type="transmembrane region" description="Helical" evidence="10">
    <location>
        <begin position="286"/>
        <end position="319"/>
    </location>
</feature>
<accession>A0A4R6BSJ0</accession>
<feature type="transmembrane region" description="Helical" evidence="10">
    <location>
        <begin position="370"/>
        <end position="388"/>
    </location>
</feature>
<evidence type="ECO:0000313" key="11">
    <source>
        <dbReference type="EMBL" id="TDM07062.1"/>
    </source>
</evidence>
<comment type="caution">
    <text evidence="11">The sequence shown here is derived from an EMBL/GenBank/DDBJ whole genome shotgun (WGS) entry which is preliminary data.</text>
</comment>
<dbReference type="GO" id="GO:0015379">
    <property type="term" value="F:potassium:chloride symporter activity"/>
    <property type="evidence" value="ECO:0007669"/>
    <property type="project" value="InterPro"/>
</dbReference>
<feature type="transmembrane region" description="Helical" evidence="10">
    <location>
        <begin position="339"/>
        <end position="364"/>
    </location>
</feature>
<evidence type="ECO:0000256" key="1">
    <source>
        <dbReference type="ARBA" id="ARBA00004651"/>
    </source>
</evidence>
<keyword evidence="8" id="KW-0406">Ion transport</keyword>
<gene>
    <name evidence="11" type="ORF">ERX29_09685</name>
</gene>
<protein>
    <submittedName>
        <fullName evidence="11">Ktr system potassium transporter B</fullName>
    </submittedName>
</protein>
<proteinExistence type="predicted"/>
<dbReference type="OrthoDB" id="9810952at2"/>
<dbReference type="InterPro" id="IPR003445">
    <property type="entry name" value="Cat_transpt"/>
</dbReference>
<keyword evidence="7 10" id="KW-1133">Transmembrane helix</keyword>
<feature type="transmembrane region" description="Helical" evidence="10">
    <location>
        <begin position="220"/>
        <end position="241"/>
    </location>
</feature>
<dbReference type="Proteomes" id="UP000294802">
    <property type="component" value="Unassembled WGS sequence"/>
</dbReference>
<dbReference type="NCBIfam" id="TIGR00933">
    <property type="entry name" value="2a38"/>
    <property type="match status" value="1"/>
</dbReference>
<dbReference type="PANTHER" id="PTHR32024:SF1">
    <property type="entry name" value="KTR SYSTEM POTASSIUM UPTAKE PROTEIN B"/>
    <property type="match status" value="1"/>
</dbReference>